<comment type="caution">
    <text evidence="1">The sequence shown here is derived from an EMBL/GenBank/DDBJ whole genome shotgun (WGS) entry which is preliminary data.</text>
</comment>
<dbReference type="Proteomes" id="UP000035054">
    <property type="component" value="Unassembled WGS sequence"/>
</dbReference>
<accession>A0A6N3X348</accession>
<name>A0A6N3X348_9SYNE</name>
<reference evidence="1 2" key="1">
    <citation type="submission" date="2015-01" db="EMBL/GenBank/DDBJ databases">
        <title>Lifestyle Evolution in Cyanobacterial Symbionts of Sponges.</title>
        <authorList>
            <person name="Burgsdorf I."/>
            <person name="Slaby B.M."/>
            <person name="Handley K.M."/>
            <person name="Haber M."/>
            <person name="Blom J."/>
            <person name="Marshall C.W."/>
            <person name="Gilbert J.A."/>
            <person name="Hentschel U."/>
            <person name="Steindler L."/>
        </authorList>
    </citation>
    <scope>NUCLEOTIDE SEQUENCE [LARGE SCALE GENOMIC DNA]</scope>
    <source>
        <strain evidence="1">142</strain>
    </source>
</reference>
<protein>
    <submittedName>
        <fullName evidence="1">Uncharacterized protein</fullName>
    </submittedName>
</protein>
<gene>
    <name evidence="1" type="ORF">TH68_07770</name>
</gene>
<proteinExistence type="predicted"/>
<evidence type="ECO:0000313" key="2">
    <source>
        <dbReference type="Proteomes" id="UP000035054"/>
    </source>
</evidence>
<dbReference type="AlphaFoldDB" id="A0A6N3X348"/>
<evidence type="ECO:0000313" key="1">
    <source>
        <dbReference type="EMBL" id="KKZ12175.1"/>
    </source>
</evidence>
<organism evidence="1 2">
    <name type="scientific">Candidatus Synechococcus spongiarum 142</name>
    <dbReference type="NCBI Taxonomy" id="1608213"/>
    <lineage>
        <taxon>Bacteria</taxon>
        <taxon>Bacillati</taxon>
        <taxon>Cyanobacteriota</taxon>
        <taxon>Cyanophyceae</taxon>
        <taxon>Synechococcales</taxon>
        <taxon>Synechococcaceae</taxon>
        <taxon>Synechococcus</taxon>
    </lineage>
</organism>
<dbReference type="EMBL" id="JXUO01000255">
    <property type="protein sequence ID" value="KKZ12175.1"/>
    <property type="molecule type" value="Genomic_DNA"/>
</dbReference>
<sequence length="108" mass="12324">MATQGFYTKTPEIPRAIASGDVISDLNFQGLTFGSVFDAASIGFADIISVEMDFDGKFIDLVIERADGEDLSLDGDIDFFREKDLEAFWDNYSYIENNLLSFWNLWQW</sequence>